<keyword evidence="4" id="KW-1185">Reference proteome</keyword>
<evidence type="ECO:0000313" key="4">
    <source>
        <dbReference type="Proteomes" id="UP001175226"/>
    </source>
</evidence>
<comment type="caution">
    <text evidence="3">The sequence shown here is derived from an EMBL/GenBank/DDBJ whole genome shotgun (WGS) entry which is preliminary data.</text>
</comment>
<evidence type="ECO:0000256" key="1">
    <source>
        <dbReference type="SAM" id="Coils"/>
    </source>
</evidence>
<keyword evidence="1" id="KW-0175">Coiled coil</keyword>
<dbReference type="Pfam" id="PF12937">
    <property type="entry name" value="F-box-like"/>
    <property type="match status" value="1"/>
</dbReference>
<reference evidence="3" key="1">
    <citation type="submission" date="2023-06" db="EMBL/GenBank/DDBJ databases">
        <authorList>
            <consortium name="Lawrence Berkeley National Laboratory"/>
            <person name="Ahrendt S."/>
            <person name="Sahu N."/>
            <person name="Indic B."/>
            <person name="Wong-Bajracharya J."/>
            <person name="Merenyi Z."/>
            <person name="Ke H.-M."/>
            <person name="Monk M."/>
            <person name="Kocsube S."/>
            <person name="Drula E."/>
            <person name="Lipzen A."/>
            <person name="Balint B."/>
            <person name="Henrissat B."/>
            <person name="Andreopoulos B."/>
            <person name="Martin F.M."/>
            <person name="Harder C.B."/>
            <person name="Rigling D."/>
            <person name="Ford K.L."/>
            <person name="Foster G.D."/>
            <person name="Pangilinan J."/>
            <person name="Papanicolaou A."/>
            <person name="Barry K."/>
            <person name="LaButti K."/>
            <person name="Viragh M."/>
            <person name="Koriabine M."/>
            <person name="Yan M."/>
            <person name="Riley R."/>
            <person name="Champramary S."/>
            <person name="Plett K.L."/>
            <person name="Tsai I.J."/>
            <person name="Slot J."/>
            <person name="Sipos G."/>
            <person name="Plett J."/>
            <person name="Nagy L.G."/>
            <person name="Grigoriev I.V."/>
        </authorList>
    </citation>
    <scope>NUCLEOTIDE SEQUENCE</scope>
    <source>
        <strain evidence="3">FPL87.14</strain>
    </source>
</reference>
<accession>A0AA39IVD7</accession>
<gene>
    <name evidence="3" type="ORF">EV421DRAFT_1858751</name>
</gene>
<dbReference type="SUPFAM" id="SSF81383">
    <property type="entry name" value="F-box domain"/>
    <property type="match status" value="1"/>
</dbReference>
<protein>
    <recommendedName>
        <fullName evidence="2">F-box domain-containing protein</fullName>
    </recommendedName>
</protein>
<dbReference type="Gene3D" id="1.20.1280.50">
    <property type="match status" value="1"/>
</dbReference>
<dbReference type="InterPro" id="IPR036047">
    <property type="entry name" value="F-box-like_dom_sf"/>
</dbReference>
<evidence type="ECO:0000313" key="3">
    <source>
        <dbReference type="EMBL" id="KAK0430439.1"/>
    </source>
</evidence>
<dbReference type="AlphaFoldDB" id="A0AA39IVD7"/>
<dbReference type="EMBL" id="JAUEPT010000149">
    <property type="protein sequence ID" value="KAK0430439.1"/>
    <property type="molecule type" value="Genomic_DNA"/>
</dbReference>
<name>A0AA39IVD7_9AGAR</name>
<evidence type="ECO:0000259" key="2">
    <source>
        <dbReference type="Pfam" id="PF12937"/>
    </source>
</evidence>
<sequence>MTLKNKGYESCPRCGFDSNTTMRLTDKPSPFRDLISVNGVASATDASLINDYLQKVHGEIQRLETIMKEAQEETIRLQSIVDSHGALMSSFRKFPPEVLATIFQHAIVTPPLQNSHWLPGDMAHVYDALCALGSVCRHWRATVLSTPSLWAQFCVRLPWIRPTESRLPLLEIILDRSREAHLSIGTSLMEFGCGKQNIRALLECLVPTSYRWKLASIEIDEDSVDIYEQLRGRLPLLERLELVSVSPNSEVSWETFRAFEDAPLLRELALGDGLSPVHKFALPWSQITSLYIDHQIEPDDLYTVFSITPGLQFLHLSAQNEDGGSTAWEPEDPNDFVVCSTVRHLDVADPALFRATTLPSVEEISIGLLPVHEEEDNKYEEDLFYDFLHRSQCPMRKLTVRLGENFDAFERIFDQAFRLTCLDITLHTVYSACSLFDVLASTKILPLLQSLKVVYIAPEAYDEYDDVNLGECIADLFKSRSLTFTAGMLSIHVEVIPCSNNAPRLGRGPYLSLMFWASFERRLRDTRLA</sequence>
<dbReference type="Proteomes" id="UP001175226">
    <property type="component" value="Unassembled WGS sequence"/>
</dbReference>
<dbReference type="InterPro" id="IPR001810">
    <property type="entry name" value="F-box_dom"/>
</dbReference>
<organism evidence="3 4">
    <name type="scientific">Armillaria borealis</name>
    <dbReference type="NCBI Taxonomy" id="47425"/>
    <lineage>
        <taxon>Eukaryota</taxon>
        <taxon>Fungi</taxon>
        <taxon>Dikarya</taxon>
        <taxon>Basidiomycota</taxon>
        <taxon>Agaricomycotina</taxon>
        <taxon>Agaricomycetes</taxon>
        <taxon>Agaricomycetidae</taxon>
        <taxon>Agaricales</taxon>
        <taxon>Marasmiineae</taxon>
        <taxon>Physalacriaceae</taxon>
        <taxon>Armillaria</taxon>
    </lineage>
</organism>
<proteinExistence type="predicted"/>
<feature type="coiled-coil region" evidence="1">
    <location>
        <begin position="53"/>
        <end position="80"/>
    </location>
</feature>
<feature type="domain" description="F-box" evidence="2">
    <location>
        <begin position="95"/>
        <end position="155"/>
    </location>
</feature>